<protein>
    <submittedName>
        <fullName evidence="5">Uncharacterized protein</fullName>
    </submittedName>
</protein>
<dbReference type="RefSeq" id="WP_015324861.1">
    <property type="nucleotide sequence ID" value="NC_019977.1"/>
</dbReference>
<sequence precursor="true">MPYPVVHLMFFVFCLSSSALYGFVNTARREGVHWTDWWHLILLLILGGFFSLLPDIPAVWNYLLHGNLEHTMAGPIPTHSLVFCSLAFFSTALLGQLLYMHRGKAVALGVFTWAASLSHLLLDDVAGAGISYLYPFYSGSMNLFSYMNIDLSEVNFMYYNLAGMVTVMIISSILLMTIWSLNYLGFGYKYQPLAARTNERENTSGKTAMPPGYSFK</sequence>
<keyword evidence="3 4" id="KW-0472">Membrane</keyword>
<dbReference type="OrthoDB" id="137329at2157"/>
<gene>
    <name evidence="5" type="ordered locus">Metho_1491</name>
</gene>
<keyword evidence="1 4" id="KW-0812">Transmembrane</keyword>
<dbReference type="EMBL" id="CP003362">
    <property type="protein sequence ID" value="AGB49696.1"/>
    <property type="molecule type" value="Genomic_DNA"/>
</dbReference>
<dbReference type="Proteomes" id="UP000010866">
    <property type="component" value="Chromosome"/>
</dbReference>
<evidence type="ECO:0000256" key="4">
    <source>
        <dbReference type="SAM" id="Phobius"/>
    </source>
</evidence>
<evidence type="ECO:0000256" key="2">
    <source>
        <dbReference type="ARBA" id="ARBA00022989"/>
    </source>
</evidence>
<dbReference type="GO" id="GO:0005524">
    <property type="term" value="F:ATP binding"/>
    <property type="evidence" value="ECO:0007669"/>
    <property type="project" value="InterPro"/>
</dbReference>
<accession>L0KX46</accession>
<evidence type="ECO:0000256" key="1">
    <source>
        <dbReference type="ARBA" id="ARBA00022692"/>
    </source>
</evidence>
<dbReference type="InterPro" id="IPR036640">
    <property type="entry name" value="ABC1_TM_sf"/>
</dbReference>
<feature type="transmembrane region" description="Helical" evidence="4">
    <location>
        <begin position="111"/>
        <end position="137"/>
    </location>
</feature>
<feature type="transmembrane region" description="Helical" evidence="4">
    <location>
        <begin position="80"/>
        <end position="99"/>
    </location>
</feature>
<keyword evidence="6" id="KW-1185">Reference proteome</keyword>
<evidence type="ECO:0000313" key="6">
    <source>
        <dbReference type="Proteomes" id="UP000010866"/>
    </source>
</evidence>
<dbReference type="AlphaFoldDB" id="L0KX46"/>
<dbReference type="SUPFAM" id="SSF90123">
    <property type="entry name" value="ABC transporter transmembrane region"/>
    <property type="match status" value="1"/>
</dbReference>
<organism evidence="5 6">
    <name type="scientific">Methanomethylovorans hollandica (strain DSM 15978 / NBRC 107637 / DMS1)</name>
    <dbReference type="NCBI Taxonomy" id="867904"/>
    <lineage>
        <taxon>Archaea</taxon>
        <taxon>Methanobacteriati</taxon>
        <taxon>Methanobacteriota</taxon>
        <taxon>Stenosarchaea group</taxon>
        <taxon>Methanomicrobia</taxon>
        <taxon>Methanosarcinales</taxon>
        <taxon>Methanosarcinaceae</taxon>
        <taxon>Methanomethylovorans</taxon>
    </lineage>
</organism>
<evidence type="ECO:0000313" key="5">
    <source>
        <dbReference type="EMBL" id="AGB49696.1"/>
    </source>
</evidence>
<feature type="transmembrane region" description="Helical" evidence="4">
    <location>
        <begin position="157"/>
        <end position="181"/>
    </location>
</feature>
<evidence type="ECO:0000256" key="3">
    <source>
        <dbReference type="ARBA" id="ARBA00023136"/>
    </source>
</evidence>
<dbReference type="GO" id="GO:0016020">
    <property type="term" value="C:membrane"/>
    <property type="evidence" value="ECO:0007669"/>
    <property type="project" value="InterPro"/>
</dbReference>
<dbReference type="Pfam" id="PF04307">
    <property type="entry name" value="YdjM"/>
    <property type="match status" value="1"/>
</dbReference>
<name>L0KX46_METHD</name>
<feature type="transmembrane region" description="Helical" evidence="4">
    <location>
        <begin position="37"/>
        <end position="60"/>
    </location>
</feature>
<reference evidence="6" key="1">
    <citation type="submission" date="2012-02" db="EMBL/GenBank/DDBJ databases">
        <title>Complete sequence of chromosome of Methanomethylovorans hollandica DSM 15978.</title>
        <authorList>
            <person name="Lucas S."/>
            <person name="Copeland A."/>
            <person name="Lapidus A."/>
            <person name="Glavina del Rio T."/>
            <person name="Dalin E."/>
            <person name="Tice H."/>
            <person name="Bruce D."/>
            <person name="Goodwin L."/>
            <person name="Pitluck S."/>
            <person name="Peters L."/>
            <person name="Mikhailova N."/>
            <person name="Held B."/>
            <person name="Kyrpides N."/>
            <person name="Mavromatis K."/>
            <person name="Ivanova N."/>
            <person name="Brettin T."/>
            <person name="Detter J.C."/>
            <person name="Han C."/>
            <person name="Larimer F."/>
            <person name="Land M."/>
            <person name="Hauser L."/>
            <person name="Markowitz V."/>
            <person name="Cheng J.-F."/>
            <person name="Hugenholtz P."/>
            <person name="Woyke T."/>
            <person name="Wu D."/>
            <person name="Spring S."/>
            <person name="Schroeder M."/>
            <person name="Brambilla E."/>
            <person name="Klenk H.-P."/>
            <person name="Eisen J.A."/>
        </authorList>
    </citation>
    <scope>NUCLEOTIDE SEQUENCE [LARGE SCALE GENOMIC DNA]</scope>
    <source>
        <strain evidence="6">DSM 15978 / NBRC 107637 / DMS1</strain>
    </source>
</reference>
<proteinExistence type="predicted"/>
<keyword evidence="2 4" id="KW-1133">Transmembrane helix</keyword>
<dbReference type="GeneID" id="14407300"/>
<feature type="transmembrane region" description="Helical" evidence="4">
    <location>
        <begin position="6"/>
        <end position="25"/>
    </location>
</feature>
<dbReference type="HOGENOM" id="CLU_120788_0_0_2"/>
<dbReference type="KEGG" id="mhz:Metho_1491"/>
<dbReference type="STRING" id="867904.Metho_1491"/>
<dbReference type="InterPro" id="IPR007404">
    <property type="entry name" value="YdjM-like"/>
</dbReference>